<feature type="non-terminal residue" evidence="1">
    <location>
        <position position="1"/>
    </location>
</feature>
<organism evidence="1">
    <name type="scientific">marine sediment metagenome</name>
    <dbReference type="NCBI Taxonomy" id="412755"/>
    <lineage>
        <taxon>unclassified sequences</taxon>
        <taxon>metagenomes</taxon>
        <taxon>ecological metagenomes</taxon>
    </lineage>
</organism>
<protein>
    <submittedName>
        <fullName evidence="1">Uncharacterized protein</fullName>
    </submittedName>
</protein>
<gene>
    <name evidence="1" type="ORF">S01H4_08312</name>
</gene>
<name>X1B9P1_9ZZZZ</name>
<evidence type="ECO:0000313" key="1">
    <source>
        <dbReference type="EMBL" id="GAG68701.1"/>
    </source>
</evidence>
<comment type="caution">
    <text evidence="1">The sequence shown here is derived from an EMBL/GenBank/DDBJ whole genome shotgun (WGS) entry which is preliminary data.</text>
</comment>
<dbReference type="EMBL" id="BART01002835">
    <property type="protein sequence ID" value="GAG68701.1"/>
    <property type="molecule type" value="Genomic_DNA"/>
</dbReference>
<reference evidence="1" key="1">
    <citation type="journal article" date="2014" name="Front. Microbiol.">
        <title>High frequency of phylogenetically diverse reductive dehalogenase-homologous genes in deep subseafloor sedimentary metagenomes.</title>
        <authorList>
            <person name="Kawai M."/>
            <person name="Futagami T."/>
            <person name="Toyoda A."/>
            <person name="Takaki Y."/>
            <person name="Nishi S."/>
            <person name="Hori S."/>
            <person name="Arai W."/>
            <person name="Tsubouchi T."/>
            <person name="Morono Y."/>
            <person name="Uchiyama I."/>
            <person name="Ito T."/>
            <person name="Fujiyama A."/>
            <person name="Inagaki F."/>
            <person name="Takami H."/>
        </authorList>
    </citation>
    <scope>NUCLEOTIDE SEQUENCE</scope>
    <source>
        <strain evidence="1">Expedition CK06-06</strain>
    </source>
</reference>
<dbReference type="AlphaFoldDB" id="X1B9P1"/>
<proteinExistence type="predicted"/>
<sequence>CLKKFLDVKVFIVEVETMENPIIFLNGLVIGYLFLKNKYLI</sequence>
<accession>X1B9P1</accession>